<evidence type="ECO:0000256" key="1">
    <source>
        <dbReference type="SAM" id="Phobius"/>
    </source>
</evidence>
<accession>A0ABQ3YFK6</accession>
<keyword evidence="1" id="KW-0812">Transmembrane</keyword>
<organism evidence="2 3">
    <name type="scientific">Paractinoplanes deccanensis</name>
    <dbReference type="NCBI Taxonomy" id="113561"/>
    <lineage>
        <taxon>Bacteria</taxon>
        <taxon>Bacillati</taxon>
        <taxon>Actinomycetota</taxon>
        <taxon>Actinomycetes</taxon>
        <taxon>Micromonosporales</taxon>
        <taxon>Micromonosporaceae</taxon>
        <taxon>Paractinoplanes</taxon>
    </lineage>
</organism>
<keyword evidence="3" id="KW-1185">Reference proteome</keyword>
<keyword evidence="1" id="KW-0472">Membrane</keyword>
<sequence length="180" mass="20267">MITAASCTFAARDAPHILSGRAGSRPARLPRVKAPAWSALAAWVALGISIANLWYSVVRAWLRERKASPGAQLDLFTFQTKTGWHDDVRVVVTNHGPALMRKVEVQVFDEDGQSLELAEADVAALWPKMPVEYLHKDQSLYLTLNRSPETRDARGALIRWNDGRRRQQSVWVNLSYHRVP</sequence>
<dbReference type="EMBL" id="BOMI01000149">
    <property type="protein sequence ID" value="GID78767.1"/>
    <property type="molecule type" value="Genomic_DNA"/>
</dbReference>
<reference evidence="2 3" key="1">
    <citation type="submission" date="2021-01" db="EMBL/GenBank/DDBJ databases">
        <title>Whole genome shotgun sequence of Actinoplanes deccanensis NBRC 13994.</title>
        <authorList>
            <person name="Komaki H."/>
            <person name="Tamura T."/>
        </authorList>
    </citation>
    <scope>NUCLEOTIDE SEQUENCE [LARGE SCALE GENOMIC DNA]</scope>
    <source>
        <strain evidence="2 3">NBRC 13994</strain>
    </source>
</reference>
<comment type="caution">
    <text evidence="2">The sequence shown here is derived from an EMBL/GenBank/DDBJ whole genome shotgun (WGS) entry which is preliminary data.</text>
</comment>
<feature type="transmembrane region" description="Helical" evidence="1">
    <location>
        <begin position="36"/>
        <end position="58"/>
    </location>
</feature>
<name>A0ABQ3YFK6_9ACTN</name>
<evidence type="ECO:0008006" key="4">
    <source>
        <dbReference type="Google" id="ProtNLM"/>
    </source>
</evidence>
<keyword evidence="1" id="KW-1133">Transmembrane helix</keyword>
<gene>
    <name evidence="2" type="ORF">Ade02nite_74080</name>
</gene>
<evidence type="ECO:0000313" key="3">
    <source>
        <dbReference type="Proteomes" id="UP000609879"/>
    </source>
</evidence>
<proteinExistence type="predicted"/>
<evidence type="ECO:0000313" key="2">
    <source>
        <dbReference type="EMBL" id="GID78767.1"/>
    </source>
</evidence>
<protein>
    <recommendedName>
        <fullName evidence="4">DUF3426 domain-containing protein</fullName>
    </recommendedName>
</protein>
<dbReference type="Proteomes" id="UP000609879">
    <property type="component" value="Unassembled WGS sequence"/>
</dbReference>